<accession>A0A0S6VPI0</accession>
<dbReference type="STRING" id="1499966.U14_00223"/>
<reference evidence="1" key="1">
    <citation type="journal article" date="2015" name="PeerJ">
        <title>First genomic representation of candidate bacterial phylum KSB3 points to enhanced environmental sensing as a trigger of wastewater bulking.</title>
        <authorList>
            <person name="Sekiguchi Y."/>
            <person name="Ohashi A."/>
            <person name="Parks D.H."/>
            <person name="Yamauchi T."/>
            <person name="Tyson G.W."/>
            <person name="Hugenholtz P."/>
        </authorList>
    </citation>
    <scope>NUCLEOTIDE SEQUENCE [LARGE SCALE GENOMIC DNA]</scope>
</reference>
<dbReference type="Proteomes" id="UP000030700">
    <property type="component" value="Unassembled WGS sequence"/>
</dbReference>
<dbReference type="EMBL" id="DF820455">
    <property type="protein sequence ID" value="GAK49005.1"/>
    <property type="molecule type" value="Genomic_DNA"/>
</dbReference>
<organism evidence="1">
    <name type="scientific">Candidatus Moduliflexus flocculans</name>
    <dbReference type="NCBI Taxonomy" id="1499966"/>
    <lineage>
        <taxon>Bacteria</taxon>
        <taxon>Candidatus Moduliflexota</taxon>
        <taxon>Candidatus Moduliflexia</taxon>
        <taxon>Candidatus Moduliflexales</taxon>
        <taxon>Candidatus Moduliflexaceae</taxon>
    </lineage>
</organism>
<protein>
    <submittedName>
        <fullName evidence="1">Uncharacterized protein</fullName>
    </submittedName>
</protein>
<sequence length="244" mass="28822">MHEERLDDIAEQPTFIPDIYNYCDRWCDRCPFTSRCMTFVLSRNQFGAPEAVDTRNQYFWQKLSEAFHVTRELFEQTLKLYGLQLTEDDLHAAKQQELEKHARLESHPCAQTAKQYLAFAERWFERMISDENVEIKEIFDILHWYKGQIYVKIMRALSGQYDEHLLCIADDERPRDFDGSAKVALIGIDRSIAAWIKLRDVFPEQKDEMIDILIHLDRLRKAIEQTFPNARAFIRPGFDEIPGA</sequence>
<name>A0A0S6VPI0_9BACT</name>
<dbReference type="HOGENOM" id="CLU_1248803_0_0_0"/>
<evidence type="ECO:0000313" key="2">
    <source>
        <dbReference type="Proteomes" id="UP000030700"/>
    </source>
</evidence>
<proteinExistence type="predicted"/>
<gene>
    <name evidence="1" type="ORF">U14_00223</name>
</gene>
<keyword evidence="2" id="KW-1185">Reference proteome</keyword>
<dbReference type="AlphaFoldDB" id="A0A0S6VPI0"/>
<evidence type="ECO:0000313" key="1">
    <source>
        <dbReference type="EMBL" id="GAK49005.1"/>
    </source>
</evidence>